<accession>A0A3G6J1V8</accession>
<dbReference type="EMBL" id="CP033897">
    <property type="protein sequence ID" value="AZA12035.1"/>
    <property type="molecule type" value="Genomic_DNA"/>
</dbReference>
<dbReference type="Proteomes" id="UP000271587">
    <property type="component" value="Chromosome"/>
</dbReference>
<proteinExistence type="predicted"/>
<dbReference type="AlphaFoldDB" id="A0A3G6J1V8"/>
<keyword evidence="2" id="KW-1185">Reference proteome</keyword>
<reference evidence="1 2" key="1">
    <citation type="submission" date="2018-11" db="EMBL/GenBank/DDBJ databases">
        <authorList>
            <person name="Kleinhagauer T."/>
            <person name="Glaeser S.P."/>
            <person name="Spergser J."/>
            <person name="Ruckert C."/>
            <person name="Kaempfer P."/>
            <person name="Busse H.-J."/>
        </authorList>
    </citation>
    <scope>NUCLEOTIDE SEQUENCE [LARGE SCALE GENOMIC DNA]</scope>
    <source>
        <strain evidence="1 2">W8</strain>
    </source>
</reference>
<name>A0A3G6J1V8_9CORY</name>
<protein>
    <submittedName>
        <fullName evidence="1">Uncharacterized protein</fullName>
    </submittedName>
</protein>
<evidence type="ECO:0000313" key="1">
    <source>
        <dbReference type="EMBL" id="AZA12035.1"/>
    </source>
</evidence>
<organism evidence="1 2">
    <name type="scientific">Corynebacterium gerontici</name>
    <dbReference type="NCBI Taxonomy" id="2079234"/>
    <lineage>
        <taxon>Bacteria</taxon>
        <taxon>Bacillati</taxon>
        <taxon>Actinomycetota</taxon>
        <taxon>Actinomycetes</taxon>
        <taxon>Mycobacteriales</taxon>
        <taxon>Corynebacteriaceae</taxon>
        <taxon>Corynebacterium</taxon>
    </lineage>
</organism>
<dbReference type="KEGG" id="cgk:CGERO_08720"/>
<gene>
    <name evidence="1" type="ORF">CGERO_08720</name>
</gene>
<dbReference type="RefSeq" id="WP_123935090.1">
    <property type="nucleotide sequence ID" value="NZ_CP033897.1"/>
</dbReference>
<dbReference type="OrthoDB" id="4417381at2"/>
<evidence type="ECO:0000313" key="2">
    <source>
        <dbReference type="Proteomes" id="UP000271587"/>
    </source>
</evidence>
<sequence length="158" mass="17374" precursor="true">MSLPKPLKALAAILIVLFLLLVAGMIVAANRNADTPVEGKRLESTLSDMESKNISAVGLAMADLYGTEWTQGISICAGMTFEQIEKVGADTNLFVLKERKIPEDTNYIVLADREGQFKAIKLDTAKVDLCRFPGRPTRVDPMSLAPFFLQDHTWYLAG</sequence>